<organism evidence="1 2">
    <name type="scientific">Myroides phaeus</name>
    <dbReference type="NCBI Taxonomy" id="702745"/>
    <lineage>
        <taxon>Bacteria</taxon>
        <taxon>Pseudomonadati</taxon>
        <taxon>Bacteroidota</taxon>
        <taxon>Flavobacteriia</taxon>
        <taxon>Flavobacteriales</taxon>
        <taxon>Flavobacteriaceae</taxon>
        <taxon>Myroides</taxon>
    </lineage>
</organism>
<sequence length="81" mass="9139">MKLGDIDVAGEIIDLNFQLLRTQILLEEVLKHNAETMKLPSPEAMNEINEFALKSIQKKFPNMNIGKREDEAKGAEEAQAE</sequence>
<dbReference type="Proteomes" id="UP000243588">
    <property type="component" value="Unassembled WGS sequence"/>
</dbReference>
<evidence type="ECO:0000313" key="1">
    <source>
        <dbReference type="EMBL" id="SDH96686.1"/>
    </source>
</evidence>
<reference evidence="2" key="1">
    <citation type="submission" date="2016-10" db="EMBL/GenBank/DDBJ databases">
        <authorList>
            <person name="Varghese N."/>
            <person name="Submissions S."/>
        </authorList>
    </citation>
    <scope>NUCLEOTIDE SEQUENCE [LARGE SCALE GENOMIC DNA]</scope>
    <source>
        <strain evidence="2">DSM 23313</strain>
    </source>
</reference>
<dbReference type="STRING" id="702745.SAMN05421818_1319"/>
<keyword evidence="2" id="KW-1185">Reference proteome</keyword>
<dbReference type="RefSeq" id="WP_090410357.1">
    <property type="nucleotide sequence ID" value="NZ_FNDQ01000031.1"/>
</dbReference>
<name>A0A1G8GQN8_9FLAO</name>
<proteinExistence type="predicted"/>
<accession>A0A1G8GQN8</accession>
<dbReference type="AlphaFoldDB" id="A0A1G8GQN8"/>
<protein>
    <submittedName>
        <fullName evidence="1">Uncharacterized protein</fullName>
    </submittedName>
</protein>
<gene>
    <name evidence="1" type="ORF">SAMN05421818_1319</name>
</gene>
<dbReference type="EMBL" id="FNDQ01000031">
    <property type="protein sequence ID" value="SDH96686.1"/>
    <property type="molecule type" value="Genomic_DNA"/>
</dbReference>
<evidence type="ECO:0000313" key="2">
    <source>
        <dbReference type="Proteomes" id="UP000243588"/>
    </source>
</evidence>